<dbReference type="Pfam" id="PF13416">
    <property type="entry name" value="SBP_bac_8"/>
    <property type="match status" value="1"/>
</dbReference>
<dbReference type="PANTHER" id="PTHR30061:SF50">
    <property type="entry name" value="MALTOSE_MALTODEXTRIN-BINDING PERIPLASMIC PROTEIN"/>
    <property type="match status" value="1"/>
</dbReference>
<dbReference type="Gene3D" id="3.40.190.10">
    <property type="entry name" value="Periplasmic binding protein-like II"/>
    <property type="match status" value="2"/>
</dbReference>
<keyword evidence="6" id="KW-1185">Reference proteome</keyword>
<feature type="chain" id="PRO_5004860184" description="ABC transporter substrate-binding protein" evidence="4">
    <location>
        <begin position="25"/>
        <end position="410"/>
    </location>
</feature>
<dbReference type="PANTHER" id="PTHR30061">
    <property type="entry name" value="MALTOSE-BINDING PERIPLASMIC PROTEIN"/>
    <property type="match status" value="1"/>
</dbReference>
<dbReference type="GO" id="GO:0055052">
    <property type="term" value="C:ATP-binding cassette (ABC) transporter complex, substrate-binding subunit-containing"/>
    <property type="evidence" value="ECO:0007669"/>
    <property type="project" value="TreeGrafter"/>
</dbReference>
<accession>W5IJ82</accession>
<protein>
    <recommendedName>
        <fullName evidence="7">ABC transporter substrate-binding protein</fullName>
    </recommendedName>
</protein>
<feature type="signal peptide" evidence="4">
    <location>
        <begin position="1"/>
        <end position="24"/>
    </location>
</feature>
<dbReference type="RefSeq" id="WP_006292894.1">
    <property type="nucleotide sequence ID" value="NZ_GG770225.1"/>
</dbReference>
<name>W5IJ82_SCAIO</name>
<dbReference type="HOGENOM" id="CLU_031285_17_3_11"/>
<dbReference type="GO" id="GO:0042956">
    <property type="term" value="P:maltodextrin transmembrane transport"/>
    <property type="evidence" value="ECO:0007669"/>
    <property type="project" value="TreeGrafter"/>
</dbReference>
<keyword evidence="3 4" id="KW-0732">Signal</keyword>
<dbReference type="InterPro" id="IPR006059">
    <property type="entry name" value="SBP"/>
</dbReference>
<comment type="similarity">
    <text evidence="1">Belongs to the bacterial solute-binding protein 1 family.</text>
</comment>
<dbReference type="Proteomes" id="UP000005777">
    <property type="component" value="Unassembled WGS sequence"/>
</dbReference>
<sequence length="410" mass="43449">MKKLTRVVSIAAAAAMMFGMSACGNSGSNNAGNTEGGNVALTVWGPSEDQAKNNSWLQTMEKNFEKANPKVKFTWKNAVVSEGDASKKVKNDPKAAADVYMFANDQLSTLMDANAIAELSDDAAKQVKEQNSDAMVQSITGSDGKLYGVPYTGNTWFMYYNKAKYSASDIKSLDTMLQKGKVTFPVSNAWYFPAFYMGNNGTMFGKDGTDADAGINYPDAAAVTTYLAKLIANPNFADDSNGSGLAAVKAGKADVFFSGTWDAENAKAALGNNYAAAPAPSYTLNGKSVQIKPFSGSKAVAANPNSKSPEWASKFAAYLGSTEAQKAHYTMRGVVPADKTLADSADVKKDPAAIAQIDTVAKISVNQPTISAMNNYWDAATTFGKALAQKQTTVSNAAAKTTAWLNSYKK</sequence>
<evidence type="ECO:0000313" key="6">
    <source>
        <dbReference type="Proteomes" id="UP000005777"/>
    </source>
</evidence>
<keyword evidence="2" id="KW-0813">Transport</keyword>
<dbReference type="PROSITE" id="PS51257">
    <property type="entry name" value="PROKAR_LIPOPROTEIN"/>
    <property type="match status" value="1"/>
</dbReference>
<gene>
    <name evidence="5" type="ORF">HMPREF9020_00533</name>
</gene>
<evidence type="ECO:0000256" key="4">
    <source>
        <dbReference type="SAM" id="SignalP"/>
    </source>
</evidence>
<dbReference type="eggNOG" id="COG2182">
    <property type="taxonomic scope" value="Bacteria"/>
</dbReference>
<dbReference type="GO" id="GO:0015768">
    <property type="term" value="P:maltose transport"/>
    <property type="evidence" value="ECO:0007669"/>
    <property type="project" value="TreeGrafter"/>
</dbReference>
<evidence type="ECO:0000256" key="2">
    <source>
        <dbReference type="ARBA" id="ARBA00022448"/>
    </source>
</evidence>
<dbReference type="EMBL" id="ADCX01000003">
    <property type="protein sequence ID" value="EFG26904.1"/>
    <property type="molecule type" value="Genomic_DNA"/>
</dbReference>
<evidence type="ECO:0000256" key="3">
    <source>
        <dbReference type="ARBA" id="ARBA00022729"/>
    </source>
</evidence>
<dbReference type="AlphaFoldDB" id="W5IJ82"/>
<dbReference type="SUPFAM" id="SSF53850">
    <property type="entry name" value="Periplasmic binding protein-like II"/>
    <property type="match status" value="1"/>
</dbReference>
<evidence type="ECO:0000256" key="1">
    <source>
        <dbReference type="ARBA" id="ARBA00008520"/>
    </source>
</evidence>
<comment type="caution">
    <text evidence="5">The sequence shown here is derived from an EMBL/GenBank/DDBJ whole genome shotgun (WGS) entry which is preliminary data.</text>
</comment>
<evidence type="ECO:0000313" key="5">
    <source>
        <dbReference type="EMBL" id="EFG26904.1"/>
    </source>
</evidence>
<organism evidence="5 6">
    <name type="scientific">Scardovia inopinata F0304</name>
    <dbReference type="NCBI Taxonomy" id="641146"/>
    <lineage>
        <taxon>Bacteria</taxon>
        <taxon>Bacillati</taxon>
        <taxon>Actinomycetota</taxon>
        <taxon>Actinomycetes</taxon>
        <taxon>Bifidobacteriales</taxon>
        <taxon>Bifidobacteriaceae</taxon>
        <taxon>Scardovia</taxon>
    </lineage>
</organism>
<evidence type="ECO:0008006" key="7">
    <source>
        <dbReference type="Google" id="ProtNLM"/>
    </source>
</evidence>
<reference evidence="5 6" key="1">
    <citation type="submission" date="2012-01" db="EMBL/GenBank/DDBJ databases">
        <title>The Genome Sequence of Scardovia inopinata F0304.</title>
        <authorList>
            <consortium name="The Broad Institute Genome Sequencing Platform"/>
            <person name="Ward D."/>
            <person name="Earl A."/>
            <person name="Feldgarden M."/>
            <person name="Gevers D."/>
            <person name="Young S."/>
            <person name="Zeng Q."/>
            <person name="Koehrsen M."/>
            <person name="Alvarado L."/>
            <person name="Berlin A.M."/>
            <person name="Borenstein D."/>
            <person name="Chapman S.B."/>
            <person name="Chen Z."/>
            <person name="Engels R."/>
            <person name="Freedman E."/>
            <person name="Gellesch M."/>
            <person name="Goldberg J."/>
            <person name="Griggs A."/>
            <person name="Gujja S."/>
            <person name="Heilman E.R."/>
            <person name="Heiman D.I."/>
            <person name="Hepburn T.A."/>
            <person name="Howarth C."/>
            <person name="Jen D."/>
            <person name="Larson L."/>
            <person name="Mehta T."/>
            <person name="Park D."/>
            <person name="Pearson M."/>
            <person name="Richards J."/>
            <person name="Roberts A."/>
            <person name="Saif S."/>
            <person name="Shea T.D."/>
            <person name="Shenoy N."/>
            <person name="Sisk P."/>
            <person name="Stolte C."/>
            <person name="Sykes S.N."/>
            <person name="Walk T."/>
            <person name="White J."/>
            <person name="Yandava C."/>
            <person name="Izard J."/>
            <person name="Baranova O.V."/>
            <person name="Blanton J.M."/>
            <person name="Tanner A.C."/>
            <person name="Dewhirst F."/>
            <person name="Haas B."/>
            <person name="Nusbaum C."/>
            <person name="Birren B."/>
        </authorList>
    </citation>
    <scope>NUCLEOTIDE SEQUENCE [LARGE SCALE GENOMIC DNA]</scope>
    <source>
        <strain evidence="5 6">F0304</strain>
    </source>
</reference>
<proteinExistence type="inferred from homology"/>
<dbReference type="GO" id="GO:1901982">
    <property type="term" value="F:maltose binding"/>
    <property type="evidence" value="ECO:0007669"/>
    <property type="project" value="TreeGrafter"/>
</dbReference>